<comment type="similarity">
    <text evidence="2">Belongs to the PpiC/parvulin rotamase family.</text>
</comment>
<evidence type="ECO:0000256" key="3">
    <source>
        <dbReference type="ARBA" id="ARBA00013194"/>
    </source>
</evidence>
<feature type="chain" id="PRO_5047346055" description="peptidylprolyl isomerase" evidence="7">
    <location>
        <begin position="34"/>
        <end position="283"/>
    </location>
</feature>
<evidence type="ECO:0000313" key="9">
    <source>
        <dbReference type="EMBL" id="MFJ5445619.1"/>
    </source>
</evidence>
<evidence type="ECO:0000256" key="7">
    <source>
        <dbReference type="SAM" id="SignalP"/>
    </source>
</evidence>
<keyword evidence="4 6" id="KW-0697">Rotamase</keyword>
<sequence length="283" mass="31050">MTSISTSQGIFMKLTTSALIATVAFGILQPAFAAGTSGSVATVNGKPIKQSLYDYIAKEASSRGQTVDDNVKNVIINKLIGSELIYQEAQRTGLDKQPDYLAKEELTRRELLVNTFLQDYIKKHPVSEADTKLAYEKYKQELGDKEYSARHILVPTEAEAKDIIAQLGKGGDFAKLAKEKSKDPGSQEKGGDLGWFAPAGMVKPFSDAVAKLQKGKYTTAPVQTQFGWHVIKLEDTRTTQPPSFDEVKDGLQKQLQQRNLEKLLTDLRSKAKIDAPAGTNIAK</sequence>
<reference evidence="9 10" key="1">
    <citation type="submission" date="2024-11" db="EMBL/GenBank/DDBJ databases">
        <authorList>
            <person name="Kaparullina E.N."/>
            <person name="Delegan Y.A."/>
            <person name="Doronina N.V."/>
        </authorList>
    </citation>
    <scope>NUCLEOTIDE SEQUENCE [LARGE SCALE GENOMIC DNA]</scope>
    <source>
        <strain evidence="9 10">7sh_L</strain>
    </source>
</reference>
<dbReference type="InterPro" id="IPR050245">
    <property type="entry name" value="PrsA_foldase"/>
</dbReference>
<comment type="catalytic activity">
    <reaction evidence="1">
        <text>[protein]-peptidylproline (omega=180) = [protein]-peptidylproline (omega=0)</text>
        <dbReference type="Rhea" id="RHEA:16237"/>
        <dbReference type="Rhea" id="RHEA-COMP:10747"/>
        <dbReference type="Rhea" id="RHEA-COMP:10748"/>
        <dbReference type="ChEBI" id="CHEBI:83833"/>
        <dbReference type="ChEBI" id="CHEBI:83834"/>
        <dbReference type="EC" id="5.2.1.8"/>
    </reaction>
</comment>
<dbReference type="EMBL" id="JBIWXY010000001">
    <property type="protein sequence ID" value="MFJ5445619.1"/>
    <property type="molecule type" value="Genomic_DNA"/>
</dbReference>
<evidence type="ECO:0000256" key="1">
    <source>
        <dbReference type="ARBA" id="ARBA00000971"/>
    </source>
</evidence>
<evidence type="ECO:0000313" key="10">
    <source>
        <dbReference type="Proteomes" id="UP001617669"/>
    </source>
</evidence>
<dbReference type="Pfam" id="PF13616">
    <property type="entry name" value="Rotamase_3"/>
    <property type="match status" value="1"/>
</dbReference>
<dbReference type="PROSITE" id="PS01096">
    <property type="entry name" value="PPIC_PPIASE_1"/>
    <property type="match status" value="1"/>
</dbReference>
<dbReference type="EC" id="5.2.1.8" evidence="3"/>
<proteinExistence type="inferred from homology"/>
<comment type="caution">
    <text evidence="9">The sequence shown here is derived from an EMBL/GenBank/DDBJ whole genome shotgun (WGS) entry which is preliminary data.</text>
</comment>
<dbReference type="SUPFAM" id="SSF54534">
    <property type="entry name" value="FKBP-like"/>
    <property type="match status" value="1"/>
</dbReference>
<gene>
    <name evidence="9" type="ORF">ACIKP9_05205</name>
</gene>
<dbReference type="InterPro" id="IPR046357">
    <property type="entry name" value="PPIase_dom_sf"/>
</dbReference>
<dbReference type="PANTHER" id="PTHR47245:SF2">
    <property type="entry name" value="PEPTIDYL-PROLYL CIS-TRANS ISOMERASE HP_0175-RELATED"/>
    <property type="match status" value="1"/>
</dbReference>
<dbReference type="PROSITE" id="PS50198">
    <property type="entry name" value="PPIC_PPIASE_2"/>
    <property type="match status" value="1"/>
</dbReference>
<dbReference type="InterPro" id="IPR000297">
    <property type="entry name" value="PPIase_PpiC"/>
</dbReference>
<evidence type="ECO:0000256" key="5">
    <source>
        <dbReference type="ARBA" id="ARBA00023235"/>
    </source>
</evidence>
<dbReference type="Gene3D" id="3.10.50.40">
    <property type="match status" value="1"/>
</dbReference>
<dbReference type="Pfam" id="PF13623">
    <property type="entry name" value="SurA_N_2"/>
    <property type="match status" value="1"/>
</dbReference>
<evidence type="ECO:0000256" key="6">
    <source>
        <dbReference type="PROSITE-ProRule" id="PRU00278"/>
    </source>
</evidence>
<keyword evidence="5 6" id="KW-0413">Isomerase</keyword>
<name>A0ABW8GJS9_9PROT</name>
<dbReference type="Proteomes" id="UP001617669">
    <property type="component" value="Unassembled WGS sequence"/>
</dbReference>
<dbReference type="PANTHER" id="PTHR47245">
    <property type="entry name" value="PEPTIDYLPROLYL ISOMERASE"/>
    <property type="match status" value="1"/>
</dbReference>
<evidence type="ECO:0000256" key="4">
    <source>
        <dbReference type="ARBA" id="ARBA00023110"/>
    </source>
</evidence>
<keyword evidence="10" id="KW-1185">Reference proteome</keyword>
<accession>A0ABW8GJS9</accession>
<dbReference type="RefSeq" id="WP_400880190.1">
    <property type="nucleotide sequence ID" value="NZ_JBIWXY010000001.1"/>
</dbReference>
<keyword evidence="7" id="KW-0732">Signal</keyword>
<organism evidence="9 10">
    <name type="scientific">Methylobacillus methanolivorans</name>
    <dbReference type="NCBI Taxonomy" id="1848927"/>
    <lineage>
        <taxon>Bacteria</taxon>
        <taxon>Pseudomonadati</taxon>
        <taxon>Pseudomonadota</taxon>
        <taxon>Betaproteobacteria</taxon>
        <taxon>Nitrosomonadales</taxon>
        <taxon>Methylophilaceae</taxon>
        <taxon>Methylobacillus</taxon>
    </lineage>
</organism>
<evidence type="ECO:0000259" key="8">
    <source>
        <dbReference type="PROSITE" id="PS50198"/>
    </source>
</evidence>
<feature type="signal peptide" evidence="7">
    <location>
        <begin position="1"/>
        <end position="33"/>
    </location>
</feature>
<dbReference type="InterPro" id="IPR023058">
    <property type="entry name" value="PPIase_PpiC_CS"/>
</dbReference>
<dbReference type="GO" id="GO:0003755">
    <property type="term" value="F:peptidyl-prolyl cis-trans isomerase activity"/>
    <property type="evidence" value="ECO:0007669"/>
    <property type="project" value="UniProtKB-EC"/>
</dbReference>
<protein>
    <recommendedName>
        <fullName evidence="3">peptidylprolyl isomerase</fullName>
        <ecNumber evidence="3">5.2.1.8</ecNumber>
    </recommendedName>
</protein>
<evidence type="ECO:0000256" key="2">
    <source>
        <dbReference type="ARBA" id="ARBA00007656"/>
    </source>
</evidence>
<feature type="domain" description="PpiC" evidence="8">
    <location>
        <begin position="144"/>
        <end position="235"/>
    </location>
</feature>
<dbReference type="Gene3D" id="1.10.8.1040">
    <property type="match status" value="1"/>
</dbReference>